<dbReference type="InterPro" id="IPR017853">
    <property type="entry name" value="GH"/>
</dbReference>
<dbReference type="GO" id="GO:0016787">
    <property type="term" value="F:hydrolase activity"/>
    <property type="evidence" value="ECO:0007669"/>
    <property type="project" value="UniProtKB-KW"/>
</dbReference>
<reference evidence="4 5" key="1">
    <citation type="submission" date="2016-10" db="EMBL/GenBank/DDBJ databases">
        <authorList>
            <person name="de Groot N.N."/>
        </authorList>
    </citation>
    <scope>NUCLEOTIDE SEQUENCE [LARGE SCALE GENOMIC DNA]</scope>
    <source>
        <strain evidence="4 5">DSM 19012</strain>
    </source>
</reference>
<dbReference type="InterPro" id="IPR052177">
    <property type="entry name" value="Divisome_Glycosyl_Hydrolase"/>
</dbReference>
<keyword evidence="4" id="KW-0378">Hydrolase</keyword>
<protein>
    <submittedName>
        <fullName evidence="4">Glycosyl hydrolase-like 10</fullName>
    </submittedName>
</protein>
<dbReference type="InterPro" id="IPR032280">
    <property type="entry name" value="DUF4985"/>
</dbReference>
<dbReference type="Proteomes" id="UP000181976">
    <property type="component" value="Unassembled WGS sequence"/>
</dbReference>
<sequence>MKKIIVSSIVLISFLLVFCSPQNRKNQTDKHIYMWFDCEANYGRLSYPDSIKFYLQKVKDIGVTDVVVDVKSIMGETLYDSEIAPFMDEWQGVKRSPEYDMLGLFIEEGKKLGLGVHASMNVFAGGHNFYNRGIIYGEHADWQSINYWCDSIVPISQMKWHYNGMLNPAIPEVQEYQLGIIKELVQKYPKLDGLILDRVRYDGITSDFSEFSKKAFEKYAGLTVENFPNDIIYWEKDENDDYQWRRGKLFNKWIEWRASVIYHFFEKARSVTKQANPNILFGTYTGAWYPVYYELGVNWASKKYDPSKDYDWATENYKNFGYAELLDLYMTGLYFYEVTIEEVEKLNEVSMEKRGEAAMGAGKDYWYSVEGSAKLANKVIKGVVPVTGSLYVEQYENNTGQFSRAVQMAYNSTDGLMIFDIVHIINKDWWDVLENAISKAKGN</sequence>
<proteinExistence type="predicted"/>
<dbReference type="AlphaFoldDB" id="A0A1I1USU9"/>
<dbReference type="RefSeq" id="WP_010526908.1">
    <property type="nucleotide sequence ID" value="NZ_AFSL01000023.1"/>
</dbReference>
<dbReference type="PANTHER" id="PTHR43405">
    <property type="entry name" value="GLYCOSYL HYDROLASE DIGH"/>
    <property type="match status" value="1"/>
</dbReference>
<dbReference type="OrthoDB" id="9760892at2"/>
<evidence type="ECO:0000259" key="3">
    <source>
        <dbReference type="Pfam" id="PF16373"/>
    </source>
</evidence>
<organism evidence="4 5">
    <name type="scientific">Thermophagus xiamenensis</name>
    <dbReference type="NCBI Taxonomy" id="385682"/>
    <lineage>
        <taxon>Bacteria</taxon>
        <taxon>Pseudomonadati</taxon>
        <taxon>Bacteroidota</taxon>
        <taxon>Bacteroidia</taxon>
        <taxon>Marinilabiliales</taxon>
        <taxon>Marinilabiliaceae</taxon>
        <taxon>Thermophagus</taxon>
    </lineage>
</organism>
<dbReference type="SUPFAM" id="SSF51445">
    <property type="entry name" value="(Trans)glycosidases"/>
    <property type="match status" value="1"/>
</dbReference>
<dbReference type="InterPro" id="IPR003790">
    <property type="entry name" value="GHL10"/>
</dbReference>
<evidence type="ECO:0000256" key="1">
    <source>
        <dbReference type="ARBA" id="ARBA00022729"/>
    </source>
</evidence>
<dbReference type="STRING" id="385682.SAMN05444380_101187"/>
<dbReference type="eggNOG" id="COG1649">
    <property type="taxonomic scope" value="Bacteria"/>
</dbReference>
<dbReference type="InParanoid" id="A0A1I1USU9"/>
<dbReference type="Pfam" id="PF16373">
    <property type="entry name" value="DUF4985"/>
    <property type="match status" value="1"/>
</dbReference>
<keyword evidence="5" id="KW-1185">Reference proteome</keyword>
<dbReference type="Gene3D" id="3.20.20.80">
    <property type="entry name" value="Glycosidases"/>
    <property type="match status" value="1"/>
</dbReference>
<gene>
    <name evidence="4" type="ORF">SAMN05444380_101187</name>
</gene>
<accession>A0A1I1USU9</accession>
<evidence type="ECO:0000313" key="4">
    <source>
        <dbReference type="EMBL" id="SFD73759.1"/>
    </source>
</evidence>
<evidence type="ECO:0000313" key="5">
    <source>
        <dbReference type="Proteomes" id="UP000181976"/>
    </source>
</evidence>
<feature type="domain" description="DUF4985" evidence="3">
    <location>
        <begin position="308"/>
        <end position="434"/>
    </location>
</feature>
<keyword evidence="1" id="KW-0732">Signal</keyword>
<evidence type="ECO:0000259" key="2">
    <source>
        <dbReference type="Pfam" id="PF02638"/>
    </source>
</evidence>
<feature type="domain" description="Glycosyl hydrolase-like 10" evidence="2">
    <location>
        <begin position="51"/>
        <end position="288"/>
    </location>
</feature>
<name>A0A1I1USU9_9BACT</name>
<dbReference type="Pfam" id="PF02638">
    <property type="entry name" value="GHL10"/>
    <property type="match status" value="1"/>
</dbReference>
<dbReference type="EMBL" id="FONA01000001">
    <property type="protein sequence ID" value="SFD73759.1"/>
    <property type="molecule type" value="Genomic_DNA"/>
</dbReference>
<dbReference type="PANTHER" id="PTHR43405:SF1">
    <property type="entry name" value="GLYCOSYL HYDROLASE DIGH"/>
    <property type="match status" value="1"/>
</dbReference>